<keyword evidence="4" id="KW-1185">Reference proteome</keyword>
<keyword evidence="1" id="KW-0472">Membrane</keyword>
<feature type="signal peptide" evidence="2">
    <location>
        <begin position="1"/>
        <end position="17"/>
    </location>
</feature>
<dbReference type="Proteomes" id="UP001177023">
    <property type="component" value="Unassembled WGS sequence"/>
</dbReference>
<reference evidence="3" key="1">
    <citation type="submission" date="2023-06" db="EMBL/GenBank/DDBJ databases">
        <authorList>
            <person name="Delattre M."/>
        </authorList>
    </citation>
    <scope>NUCLEOTIDE SEQUENCE</scope>
    <source>
        <strain evidence="3">AF72</strain>
    </source>
</reference>
<evidence type="ECO:0000313" key="3">
    <source>
        <dbReference type="EMBL" id="CAJ0570836.1"/>
    </source>
</evidence>
<comment type="caution">
    <text evidence="3">The sequence shown here is derived from an EMBL/GenBank/DDBJ whole genome shotgun (WGS) entry which is preliminary data.</text>
</comment>
<protein>
    <submittedName>
        <fullName evidence="3">Uncharacterized protein</fullName>
    </submittedName>
</protein>
<sequence>MLLDLAWIFLLVTNSIAYKCPSTNESLTCQGRLCYFSSKQTAEGLIQWADCHVPPPLVRPLGVCADTIASAANDSIRNVCIGRVGEKFCCCQGDDCNKGLITRHEYVGGDLDDVRHLCYAIGILGFYCLVYSLLCYMLGDDRGKPELQLPPNYSWFLNGIYIIQAYFESIWPIFVIIVALVCCAIQLAPLKPECSPPEYGRFVVPLEPLFALGNSATIAMLLVADVFFAIARIRQTEYLAKTQRFPFTAAIDQVLQITTMFAWNSLLIYTTVDLHELFVDGPHCNYDTARNVLS</sequence>
<proteinExistence type="predicted"/>
<evidence type="ECO:0000313" key="4">
    <source>
        <dbReference type="Proteomes" id="UP001177023"/>
    </source>
</evidence>
<feature type="chain" id="PRO_5041427070" evidence="2">
    <location>
        <begin position="18"/>
        <end position="294"/>
    </location>
</feature>
<keyword evidence="1" id="KW-0812">Transmembrane</keyword>
<keyword evidence="1" id="KW-1133">Transmembrane helix</keyword>
<feature type="non-terminal residue" evidence="3">
    <location>
        <position position="1"/>
    </location>
</feature>
<accession>A0AA36FWU6</accession>
<feature type="transmembrane region" description="Helical" evidence="1">
    <location>
        <begin position="209"/>
        <end position="231"/>
    </location>
</feature>
<evidence type="ECO:0000256" key="1">
    <source>
        <dbReference type="SAM" id="Phobius"/>
    </source>
</evidence>
<name>A0AA36FWU6_9BILA</name>
<feature type="transmembrane region" description="Helical" evidence="1">
    <location>
        <begin position="119"/>
        <end position="139"/>
    </location>
</feature>
<organism evidence="3 4">
    <name type="scientific">Mesorhabditis spiculigera</name>
    <dbReference type="NCBI Taxonomy" id="96644"/>
    <lineage>
        <taxon>Eukaryota</taxon>
        <taxon>Metazoa</taxon>
        <taxon>Ecdysozoa</taxon>
        <taxon>Nematoda</taxon>
        <taxon>Chromadorea</taxon>
        <taxon>Rhabditida</taxon>
        <taxon>Rhabditina</taxon>
        <taxon>Rhabditomorpha</taxon>
        <taxon>Rhabditoidea</taxon>
        <taxon>Rhabditidae</taxon>
        <taxon>Mesorhabditinae</taxon>
        <taxon>Mesorhabditis</taxon>
    </lineage>
</organism>
<gene>
    <name evidence="3" type="ORF">MSPICULIGERA_LOCUS9269</name>
</gene>
<feature type="transmembrane region" description="Helical" evidence="1">
    <location>
        <begin position="170"/>
        <end position="189"/>
    </location>
</feature>
<dbReference type="AlphaFoldDB" id="A0AA36FWU6"/>
<evidence type="ECO:0000256" key="2">
    <source>
        <dbReference type="SAM" id="SignalP"/>
    </source>
</evidence>
<dbReference type="EMBL" id="CATQJA010002488">
    <property type="protein sequence ID" value="CAJ0570836.1"/>
    <property type="molecule type" value="Genomic_DNA"/>
</dbReference>
<keyword evidence="2" id="KW-0732">Signal</keyword>